<dbReference type="RefSeq" id="WP_217491331.1">
    <property type="nucleotide sequence ID" value="NZ_FLOB01000002.1"/>
</dbReference>
<dbReference type="AlphaFoldDB" id="A0A1A8TB55"/>
<feature type="signal peptide" evidence="1">
    <location>
        <begin position="1"/>
        <end position="24"/>
    </location>
</feature>
<sequence length="386" mass="42232">MMKKQLFHTVFFGLLLSSAMMAQALEIGAKINTPCPFGECSNGFELSYFGEVDVPTNTFFQNVEVGGLSGIDYDPNTGHYIAISDDRSEKGPTRFYTLSLDFTKESLKAVHILKSTTLLTKQGKPFGKMMADSESIRVFNGKVLWTSEGWGSHEIPPFVRIADMNGHFIREFTLPKGFAPTKNHKSGIRDNLAFEGSTVLPDGDILIGMETALYQDGPISSLLHGSLARIIRYNAQTGKPKAEYVYPVSPIPQAAATAKGGNDNGVSEIYALDNTHYLALERGWAEGVGNYAKLFLVDISGATDVSNIASLIHTKQRIVPVRKTLVLNIRALGIKPDNLEGITIGKTKAGQEVLIIEADNNFNKHETNQFLAFKVLKRPGSNQSAN</sequence>
<evidence type="ECO:0000256" key="1">
    <source>
        <dbReference type="SAM" id="SignalP"/>
    </source>
</evidence>
<accession>A0A1A8TB55</accession>
<gene>
    <name evidence="3" type="ORF">MSP8886_01520</name>
</gene>
<dbReference type="Pfam" id="PF13449">
    <property type="entry name" value="Phytase-like"/>
    <property type="match status" value="1"/>
</dbReference>
<evidence type="ECO:0000313" key="3">
    <source>
        <dbReference type="EMBL" id="SBS29340.1"/>
    </source>
</evidence>
<feature type="domain" description="Phytase-like" evidence="2">
    <location>
        <begin position="64"/>
        <end position="362"/>
    </location>
</feature>
<reference evidence="3 4" key="1">
    <citation type="submission" date="2016-06" db="EMBL/GenBank/DDBJ databases">
        <authorList>
            <person name="Kjaerup R.B."/>
            <person name="Dalgaard T.S."/>
            <person name="Juul-Madsen H.R."/>
        </authorList>
    </citation>
    <scope>NUCLEOTIDE SEQUENCE [LARGE SCALE GENOMIC DNA]</scope>
    <source>
        <strain evidence="3 4">CECT 8886</strain>
    </source>
</reference>
<evidence type="ECO:0000313" key="4">
    <source>
        <dbReference type="Proteomes" id="UP000092544"/>
    </source>
</evidence>
<keyword evidence="1" id="KW-0732">Signal</keyword>
<protein>
    <recommendedName>
        <fullName evidence="2">Phytase-like domain-containing protein</fullName>
    </recommendedName>
</protein>
<dbReference type="Proteomes" id="UP000092544">
    <property type="component" value="Unassembled WGS sequence"/>
</dbReference>
<dbReference type="PANTHER" id="PTHR37957">
    <property type="entry name" value="BLR7070 PROTEIN"/>
    <property type="match status" value="1"/>
</dbReference>
<proteinExistence type="predicted"/>
<organism evidence="3 4">
    <name type="scientific">Marinomonas spartinae</name>
    <dbReference type="NCBI Taxonomy" id="1792290"/>
    <lineage>
        <taxon>Bacteria</taxon>
        <taxon>Pseudomonadati</taxon>
        <taxon>Pseudomonadota</taxon>
        <taxon>Gammaproteobacteria</taxon>
        <taxon>Oceanospirillales</taxon>
        <taxon>Oceanospirillaceae</taxon>
        <taxon>Marinomonas</taxon>
    </lineage>
</organism>
<name>A0A1A8TB55_9GAMM</name>
<dbReference type="EMBL" id="FLOB01000002">
    <property type="protein sequence ID" value="SBS29340.1"/>
    <property type="molecule type" value="Genomic_DNA"/>
</dbReference>
<evidence type="ECO:0000259" key="2">
    <source>
        <dbReference type="Pfam" id="PF13449"/>
    </source>
</evidence>
<feature type="chain" id="PRO_5008378933" description="Phytase-like domain-containing protein" evidence="1">
    <location>
        <begin position="25"/>
        <end position="386"/>
    </location>
</feature>
<keyword evidence="4" id="KW-1185">Reference proteome</keyword>
<dbReference type="STRING" id="1792290.MSP8886_01520"/>
<dbReference type="PANTHER" id="PTHR37957:SF1">
    <property type="entry name" value="PHYTASE-LIKE DOMAIN-CONTAINING PROTEIN"/>
    <property type="match status" value="1"/>
</dbReference>
<dbReference type="InterPro" id="IPR027372">
    <property type="entry name" value="Phytase-like_dom"/>
</dbReference>